<evidence type="ECO:0000256" key="2">
    <source>
        <dbReference type="ARBA" id="ARBA00022475"/>
    </source>
</evidence>
<sequence>MPHYPLSSAASRNLCLCHGCGLLVRISTSEAVACPRCAAPLHLRRPAALQRCWALLLAAMISYLPANLLPIMETTALTGVQRDTIMSGVVYLWNNDSWPLALVVFTASVLVPMLKILALLLLLCSVQWRWSWAPRQRTRLYRMIEVIGPWSMLDIFVVALMVALVQWQSLASIKAGPGAIAFGAVVVLTMLAAMSFDPRMIWDPVEEHDEQ</sequence>
<dbReference type="AlphaFoldDB" id="A0A1D9LD55"/>
<organism evidence="7 8">
    <name type="scientific">Chromobacterium vaccinii</name>
    <dbReference type="NCBI Taxonomy" id="1108595"/>
    <lineage>
        <taxon>Bacteria</taxon>
        <taxon>Pseudomonadati</taxon>
        <taxon>Pseudomonadota</taxon>
        <taxon>Betaproteobacteria</taxon>
        <taxon>Neisseriales</taxon>
        <taxon>Chromobacteriaceae</taxon>
        <taxon>Chromobacterium</taxon>
    </lineage>
</organism>
<dbReference type="EMBL" id="CP017707">
    <property type="protein sequence ID" value="AOZ49170.1"/>
    <property type="molecule type" value="Genomic_DNA"/>
</dbReference>
<dbReference type="GO" id="GO:0005886">
    <property type="term" value="C:plasma membrane"/>
    <property type="evidence" value="ECO:0007669"/>
    <property type="project" value="UniProtKB-SubCell"/>
</dbReference>
<evidence type="ECO:0000256" key="6">
    <source>
        <dbReference type="ARBA" id="ARBA00023136"/>
    </source>
</evidence>
<keyword evidence="2" id="KW-1003">Cell membrane</keyword>
<dbReference type="GeneID" id="68840286"/>
<evidence type="ECO:0000256" key="3">
    <source>
        <dbReference type="ARBA" id="ARBA00022519"/>
    </source>
</evidence>
<evidence type="ECO:0000313" key="7">
    <source>
        <dbReference type="EMBL" id="AOZ49170.1"/>
    </source>
</evidence>
<name>A0A1D9LD55_9NEIS</name>
<keyword evidence="4" id="KW-0812">Transmembrane</keyword>
<dbReference type="Pfam" id="PF04403">
    <property type="entry name" value="PqiA"/>
    <property type="match status" value="1"/>
</dbReference>
<accession>A0A1D9LD55</accession>
<dbReference type="PANTHER" id="PTHR30462">
    <property type="entry name" value="INTERMEMBRANE TRANSPORT PROTEIN PQIB-RELATED"/>
    <property type="match status" value="1"/>
</dbReference>
<dbReference type="Proteomes" id="UP000178776">
    <property type="component" value="Chromosome"/>
</dbReference>
<keyword evidence="6" id="KW-0472">Membrane</keyword>
<proteinExistence type="predicted"/>
<comment type="subcellular location">
    <subcellularLocation>
        <location evidence="1">Cell inner membrane</location>
    </subcellularLocation>
</comment>
<dbReference type="RefSeq" id="WP_031296362.1">
    <property type="nucleotide sequence ID" value="NZ_CP017707.1"/>
</dbReference>
<evidence type="ECO:0000256" key="5">
    <source>
        <dbReference type="ARBA" id="ARBA00022989"/>
    </source>
</evidence>
<keyword evidence="3" id="KW-0997">Cell inner membrane</keyword>
<dbReference type="InterPro" id="IPR007498">
    <property type="entry name" value="PqiA-like"/>
</dbReference>
<dbReference type="PANTHER" id="PTHR30462:SF3">
    <property type="entry name" value="INTERMEMBRANE TRANSPORT PROTEIN PQIA"/>
    <property type="match status" value="1"/>
</dbReference>
<evidence type="ECO:0000313" key="8">
    <source>
        <dbReference type="Proteomes" id="UP000178776"/>
    </source>
</evidence>
<dbReference type="STRING" id="1108595.BKX93_03570"/>
<gene>
    <name evidence="7" type="ORF">BKX93_03570</name>
</gene>
<dbReference type="InterPro" id="IPR051800">
    <property type="entry name" value="PqiA-PqiB_transport"/>
</dbReference>
<keyword evidence="5" id="KW-1133">Transmembrane helix</keyword>
<dbReference type="KEGG" id="cvc:BKX93_03570"/>
<evidence type="ECO:0000256" key="4">
    <source>
        <dbReference type="ARBA" id="ARBA00022692"/>
    </source>
</evidence>
<evidence type="ECO:0000256" key="1">
    <source>
        <dbReference type="ARBA" id="ARBA00004533"/>
    </source>
</evidence>
<protein>
    <submittedName>
        <fullName evidence="7">Paraquat-inducible membrane protein A</fullName>
    </submittedName>
</protein>
<reference evidence="7 8" key="1">
    <citation type="submission" date="2016-10" db="EMBL/GenBank/DDBJ databases">
        <title>Chromobacterium muskegensis sp. nov., an insecticidal bacterium isolated from Sphagnum bogs.</title>
        <authorList>
            <person name="Sparks M.E."/>
            <person name="Blackburn M.B."/>
            <person name="Gundersen-Rindal D.E."/>
            <person name="Mitchell A."/>
            <person name="Farrar R."/>
            <person name="Kuhar D."/>
        </authorList>
    </citation>
    <scope>NUCLEOTIDE SEQUENCE [LARGE SCALE GENOMIC DNA]</scope>
    <source>
        <strain evidence="7 8">21-1</strain>
    </source>
</reference>